<accession>A0A383EV86</accession>
<reference evidence="1" key="1">
    <citation type="submission" date="2018-05" db="EMBL/GenBank/DDBJ databases">
        <authorList>
            <person name="Lanie J.A."/>
            <person name="Ng W.-L."/>
            <person name="Kazmierczak K.M."/>
            <person name="Andrzejewski T.M."/>
            <person name="Davidsen T.M."/>
            <person name="Wayne K.J."/>
            <person name="Tettelin H."/>
            <person name="Glass J.I."/>
            <person name="Rusch D."/>
            <person name="Podicherti R."/>
            <person name="Tsui H.-C.T."/>
            <person name="Winkler M.E."/>
        </authorList>
    </citation>
    <scope>NUCLEOTIDE SEQUENCE</scope>
</reference>
<organism evidence="1">
    <name type="scientific">marine metagenome</name>
    <dbReference type="NCBI Taxonomy" id="408172"/>
    <lineage>
        <taxon>unclassified sequences</taxon>
        <taxon>metagenomes</taxon>
        <taxon>ecological metagenomes</taxon>
    </lineage>
</organism>
<gene>
    <name evidence="1" type="ORF">METZ01_LOCUS513064</name>
</gene>
<protein>
    <recommendedName>
        <fullName evidence="2">LptD C-terminal domain-containing protein</fullName>
    </recommendedName>
</protein>
<name>A0A383EV86_9ZZZZ</name>
<sequence length="144" mass="16778">TDHRVYRHRFNINDSYSYNYSLGFWVGPHGEEIYFSYELPFKRMKITSSISRIQRGELTDQMLTDQYDNIINKRYSGETENRTVASLICKKGIVDDKVFLRFGCEWIDWQNPGFDPTTPGSGSDDFSKFSLYLGLSAKTPIIFD</sequence>
<evidence type="ECO:0000313" key="1">
    <source>
        <dbReference type="EMBL" id="SVE60210.1"/>
    </source>
</evidence>
<proteinExistence type="predicted"/>
<feature type="non-terminal residue" evidence="1">
    <location>
        <position position="1"/>
    </location>
</feature>
<dbReference type="AlphaFoldDB" id="A0A383EV86"/>
<evidence type="ECO:0008006" key="2">
    <source>
        <dbReference type="Google" id="ProtNLM"/>
    </source>
</evidence>
<dbReference type="EMBL" id="UINC01228763">
    <property type="protein sequence ID" value="SVE60210.1"/>
    <property type="molecule type" value="Genomic_DNA"/>
</dbReference>